<dbReference type="STRING" id="357809.Cphy_1711"/>
<keyword evidence="5" id="KW-0119">Carbohydrate metabolism</keyword>
<sequence length="620" mass="70616">MKNRIDNIYMPIDIEPNKNFSVKVRSENDQQWQELFVYNVRVGHQQTPYVNSGMVKFDFEGAIEISIDYNVSDIASYEIRPTSYHISGKQEERNIKFKLHQDGENSKKLVVRINDNWETACLHILSNPIEEEKPVKYAENIHIIKAGDEIPFYLPKGKDTYYFEEGIHVLPGGLWMEHDLKRVYTIDRFLIEQSPIVLLGYADGLSCEMPQKYIVEGKETEEEHYKILFDGRDNLALGMIEEKIASINVRYVRIRLLGSIGERFRYSNAIKQFRVYKENSHEDLTVQAETRAATPSILNGKGVSETGYSNWHAAESFFLCQDHYKVYLANGSVVKGAFASDEVNHIKIYGRGILDCTELKHFFRVGSEDRTGAIWLISGKNLEVEGITVLDPPMWSIVLNNGENIKVRNVNLIASALNADGIHFSSSSNVEIENCFIRTCDDLIVLYHYGKAQNITVKNCVLWSDDGHAFLFGLGSVKDAPIKNIKVYQCDIIDHRAAWDFIKYSGAIKLWPNGGNLMEDVVFDTINIDSFQMPEKASVFKLTTHERLENEGHGILKNVLLKDIYYWGSGEQNALIQGVNEAFHIENVKIQNYCRNGVRVKDTNDGHITVSGCVNGLTIE</sequence>
<evidence type="ECO:0000256" key="8">
    <source>
        <dbReference type="ARBA" id="ARBA00037278"/>
    </source>
</evidence>
<dbReference type="GO" id="GO:0000272">
    <property type="term" value="P:polysaccharide catabolic process"/>
    <property type="evidence" value="ECO:0007669"/>
    <property type="project" value="UniProtKB-KW"/>
</dbReference>
<evidence type="ECO:0000256" key="9">
    <source>
        <dbReference type="RuleBase" id="RU361169"/>
    </source>
</evidence>
<evidence type="ECO:0000256" key="3">
    <source>
        <dbReference type="ARBA" id="ARBA00022801"/>
    </source>
</evidence>
<dbReference type="InterPro" id="IPR011050">
    <property type="entry name" value="Pectin_lyase_fold/virulence"/>
</dbReference>
<dbReference type="EMBL" id="CP000885">
    <property type="protein sequence ID" value="ABX42083.1"/>
    <property type="molecule type" value="Genomic_DNA"/>
</dbReference>
<dbReference type="Gene3D" id="2.60.350.10">
    <property type="entry name" value="Dextranase, N-terminal"/>
    <property type="match status" value="1"/>
</dbReference>
<comment type="function">
    <text evidence="8">Pectinolytic enzyme involved in the degradation of xylogalacturonan (xga), a galacturonan backbone heavily substituted with xylose, and which is one important component of the hairy regions of pectin. Activity requires a galacturonic acid backbone substituted with xylose.</text>
</comment>
<keyword evidence="4" id="KW-0325">Glycoprotein</keyword>
<dbReference type="InterPro" id="IPR035953">
    <property type="entry name" value="Dextranase_N-ter"/>
</dbReference>
<protein>
    <submittedName>
        <fullName evidence="10">Endopygalactorunase-like protein</fullName>
    </submittedName>
</protein>
<dbReference type="PANTHER" id="PTHR31736:SF9">
    <property type="entry name" value="ENDO-XYLOGALACTURONAN HYDROLASE A-RELATED"/>
    <property type="match status" value="1"/>
</dbReference>
<keyword evidence="7" id="KW-0624">Polysaccharide degradation</keyword>
<evidence type="ECO:0000313" key="11">
    <source>
        <dbReference type="Proteomes" id="UP000000370"/>
    </source>
</evidence>
<accession>A9KRK9</accession>
<dbReference type="eggNOG" id="COG5434">
    <property type="taxonomic scope" value="Bacteria"/>
</dbReference>
<dbReference type="Proteomes" id="UP000000370">
    <property type="component" value="Chromosome"/>
</dbReference>
<evidence type="ECO:0000256" key="7">
    <source>
        <dbReference type="ARBA" id="ARBA00023326"/>
    </source>
</evidence>
<evidence type="ECO:0000256" key="6">
    <source>
        <dbReference type="ARBA" id="ARBA00023295"/>
    </source>
</evidence>
<gene>
    <name evidence="10" type="ordered locus">Cphy_1711</name>
</gene>
<dbReference type="HOGENOM" id="CLU_440560_0_0_9"/>
<organism evidence="10 11">
    <name type="scientific">Lachnoclostridium phytofermentans (strain ATCC 700394 / DSM 18823 / ISDg)</name>
    <name type="common">Clostridium phytofermentans</name>
    <dbReference type="NCBI Taxonomy" id="357809"/>
    <lineage>
        <taxon>Bacteria</taxon>
        <taxon>Bacillati</taxon>
        <taxon>Bacillota</taxon>
        <taxon>Clostridia</taxon>
        <taxon>Lachnospirales</taxon>
        <taxon>Lachnospiraceae</taxon>
    </lineage>
</organism>
<dbReference type="InterPro" id="IPR012334">
    <property type="entry name" value="Pectin_lyas_fold"/>
</dbReference>
<dbReference type="PANTHER" id="PTHR31736">
    <property type="match status" value="1"/>
</dbReference>
<evidence type="ECO:0000256" key="4">
    <source>
        <dbReference type="ARBA" id="ARBA00023180"/>
    </source>
</evidence>
<evidence type="ECO:0000256" key="2">
    <source>
        <dbReference type="ARBA" id="ARBA00022737"/>
    </source>
</evidence>
<dbReference type="InterPro" id="IPR000743">
    <property type="entry name" value="Glyco_hydro_28"/>
</dbReference>
<keyword evidence="3 9" id="KW-0378">Hydrolase</keyword>
<dbReference type="CAZy" id="GH28">
    <property type="family name" value="Glycoside Hydrolase Family 28"/>
</dbReference>
<comment type="similarity">
    <text evidence="1 9">Belongs to the glycosyl hydrolase 28 family.</text>
</comment>
<dbReference type="AlphaFoldDB" id="A9KRK9"/>
<keyword evidence="2" id="KW-0677">Repeat</keyword>
<dbReference type="OrthoDB" id="9795222at2"/>
<reference evidence="11" key="1">
    <citation type="submission" date="2007-11" db="EMBL/GenBank/DDBJ databases">
        <title>Complete genome sequence of Clostridium phytofermentans ISDg.</title>
        <authorList>
            <person name="Leschine S.B."/>
            <person name="Warnick T.A."/>
            <person name="Blanchard J.L."/>
            <person name="Schnell D.J."/>
            <person name="Petit E.L."/>
            <person name="LaTouf W.G."/>
            <person name="Copeland A."/>
            <person name="Lucas S."/>
            <person name="Lapidus A."/>
            <person name="Barry K."/>
            <person name="Glavina del Rio T."/>
            <person name="Dalin E."/>
            <person name="Tice H."/>
            <person name="Pitluck S."/>
            <person name="Kiss H."/>
            <person name="Brettin T."/>
            <person name="Bruce D."/>
            <person name="Detter J.C."/>
            <person name="Han C."/>
            <person name="Kuske C."/>
            <person name="Schmutz J."/>
            <person name="Larimer F."/>
            <person name="Land M."/>
            <person name="Hauser L."/>
            <person name="Kyrpides N."/>
            <person name="Kim E.A."/>
            <person name="Richardson P."/>
        </authorList>
    </citation>
    <scope>NUCLEOTIDE SEQUENCE [LARGE SCALE GENOMIC DNA]</scope>
    <source>
        <strain evidence="11">ATCC 700394 / DSM 18823 / ISDg</strain>
    </source>
</reference>
<evidence type="ECO:0000256" key="5">
    <source>
        <dbReference type="ARBA" id="ARBA00023277"/>
    </source>
</evidence>
<dbReference type="SUPFAM" id="SSF51126">
    <property type="entry name" value="Pectin lyase-like"/>
    <property type="match status" value="1"/>
</dbReference>
<keyword evidence="6 9" id="KW-0326">Glycosidase</keyword>
<name>A9KRK9_LACP7</name>
<dbReference type="Gene3D" id="2.160.20.10">
    <property type="entry name" value="Single-stranded right-handed beta-helix, Pectin lyase-like"/>
    <property type="match status" value="1"/>
</dbReference>
<proteinExistence type="inferred from homology"/>
<dbReference type="GO" id="GO:0004650">
    <property type="term" value="F:polygalacturonase activity"/>
    <property type="evidence" value="ECO:0007669"/>
    <property type="project" value="InterPro"/>
</dbReference>
<evidence type="ECO:0000313" key="10">
    <source>
        <dbReference type="EMBL" id="ABX42083.1"/>
    </source>
</evidence>
<dbReference type="RefSeq" id="WP_012199737.1">
    <property type="nucleotide sequence ID" value="NC_010001.1"/>
</dbReference>
<keyword evidence="11" id="KW-1185">Reference proteome</keyword>
<dbReference type="Pfam" id="PF00295">
    <property type="entry name" value="Glyco_hydro_28"/>
    <property type="match status" value="1"/>
</dbReference>
<evidence type="ECO:0000256" key="1">
    <source>
        <dbReference type="ARBA" id="ARBA00008834"/>
    </source>
</evidence>
<dbReference type="KEGG" id="cpy:Cphy_1711"/>